<dbReference type="RefSeq" id="XP_001839325.2">
    <property type="nucleotide sequence ID" value="XM_001839273.2"/>
</dbReference>
<proteinExistence type="predicted"/>
<dbReference type="InParanoid" id="A8P7B5"/>
<dbReference type="VEuPathDB" id="FungiDB:CC1G_08192"/>
<dbReference type="AlphaFoldDB" id="A8P7B5"/>
<accession>A8P7B5</accession>
<reference evidence="1 2" key="1">
    <citation type="journal article" date="2010" name="Proc. Natl. Acad. Sci. U.S.A.">
        <title>Insights into evolution of multicellular fungi from the assembled chromosomes of the mushroom Coprinopsis cinerea (Coprinus cinereus).</title>
        <authorList>
            <person name="Stajich J.E."/>
            <person name="Wilke S.K."/>
            <person name="Ahren D."/>
            <person name="Au C.H."/>
            <person name="Birren B.W."/>
            <person name="Borodovsky M."/>
            <person name="Burns C."/>
            <person name="Canback B."/>
            <person name="Casselton L.A."/>
            <person name="Cheng C.K."/>
            <person name="Deng J."/>
            <person name="Dietrich F.S."/>
            <person name="Fargo D.C."/>
            <person name="Farman M.L."/>
            <person name="Gathman A.C."/>
            <person name="Goldberg J."/>
            <person name="Guigo R."/>
            <person name="Hoegger P.J."/>
            <person name="Hooker J.B."/>
            <person name="Huggins A."/>
            <person name="James T.Y."/>
            <person name="Kamada T."/>
            <person name="Kilaru S."/>
            <person name="Kodira C."/>
            <person name="Kues U."/>
            <person name="Kupfer D."/>
            <person name="Kwan H.S."/>
            <person name="Lomsadze A."/>
            <person name="Li W."/>
            <person name="Lilly W.W."/>
            <person name="Ma L.J."/>
            <person name="Mackey A.J."/>
            <person name="Manning G."/>
            <person name="Martin F."/>
            <person name="Muraguchi H."/>
            <person name="Natvig D.O."/>
            <person name="Palmerini H."/>
            <person name="Ramesh M.A."/>
            <person name="Rehmeyer C.J."/>
            <person name="Roe B.A."/>
            <person name="Shenoy N."/>
            <person name="Stanke M."/>
            <person name="Ter-Hovhannisyan V."/>
            <person name="Tunlid A."/>
            <person name="Velagapudi R."/>
            <person name="Vision T.J."/>
            <person name="Zeng Q."/>
            <person name="Zolan M.E."/>
            <person name="Pukkila P.J."/>
        </authorList>
    </citation>
    <scope>NUCLEOTIDE SEQUENCE [LARGE SCALE GENOMIC DNA]</scope>
    <source>
        <strain evidence="2">Okayama-7 / 130 / ATCC MYA-4618 / FGSC 9003</strain>
    </source>
</reference>
<gene>
    <name evidence="1" type="ORF">CC1G_08192</name>
</gene>
<evidence type="ECO:0000313" key="1">
    <source>
        <dbReference type="EMBL" id="EAU82441.2"/>
    </source>
</evidence>
<dbReference type="Proteomes" id="UP000001861">
    <property type="component" value="Unassembled WGS sequence"/>
</dbReference>
<keyword evidence="2" id="KW-1185">Reference proteome</keyword>
<evidence type="ECO:0000313" key="2">
    <source>
        <dbReference type="Proteomes" id="UP000001861"/>
    </source>
</evidence>
<dbReference type="GeneID" id="6015935"/>
<dbReference type="EMBL" id="AACS02000005">
    <property type="protein sequence ID" value="EAU82441.2"/>
    <property type="molecule type" value="Genomic_DNA"/>
</dbReference>
<evidence type="ECO:0008006" key="3">
    <source>
        <dbReference type="Google" id="ProtNLM"/>
    </source>
</evidence>
<comment type="caution">
    <text evidence="1">The sequence shown here is derived from an EMBL/GenBank/DDBJ whole genome shotgun (WGS) entry which is preliminary data.</text>
</comment>
<protein>
    <recommendedName>
        <fullName evidence="3">F-box domain-containing protein</fullName>
    </recommendedName>
</protein>
<name>A8P7B5_COPC7</name>
<dbReference type="HOGENOM" id="CLU_808960_0_0_1"/>
<dbReference type="KEGG" id="cci:CC1G_08192"/>
<organism evidence="1 2">
    <name type="scientific">Coprinopsis cinerea (strain Okayama-7 / 130 / ATCC MYA-4618 / FGSC 9003)</name>
    <name type="common">Inky cap fungus</name>
    <name type="synonym">Hormographiella aspergillata</name>
    <dbReference type="NCBI Taxonomy" id="240176"/>
    <lineage>
        <taxon>Eukaryota</taxon>
        <taxon>Fungi</taxon>
        <taxon>Dikarya</taxon>
        <taxon>Basidiomycota</taxon>
        <taxon>Agaricomycotina</taxon>
        <taxon>Agaricomycetes</taxon>
        <taxon>Agaricomycetidae</taxon>
        <taxon>Agaricales</taxon>
        <taxon>Agaricineae</taxon>
        <taxon>Psathyrellaceae</taxon>
        <taxon>Coprinopsis</taxon>
    </lineage>
</organism>
<sequence>MPKSTSKKAPVSFSSLPLQLIGAILSAGEFDLLQVIQLLRISRRIRRAALSTPAIWQNITTTVSAASRGQVIKALAHAVKLSGGLPLSLNLKLKQGLSVNGDISYLAWAIFETGERWESLTFEYLWTDWPGDFLSEHLFQSLEFFTAIGAAGAPGKSPFTHLSTFKVAHTGVLGHFAPQLWGISTVFPHLRHLSLSTEWGEFAGMRRLESVHLEALVFLDVKYTLLEDILLGVPTLKNLSIVTSEGFVFNDDEINPEDPEAIRRVEEEREKASAQELSSAQVLIRAPRHVIVSDGKDLYRFCTALREECMTFCIDEVASSDDEDSDSDDDGSDSDDDYVIVIL</sequence>